<dbReference type="InterPro" id="IPR012334">
    <property type="entry name" value="Pectin_lyas_fold"/>
</dbReference>
<name>X1IK52_9ZZZZ</name>
<feature type="non-terminal residue" evidence="2">
    <location>
        <position position="1"/>
    </location>
</feature>
<dbReference type="InterPro" id="IPR011050">
    <property type="entry name" value="Pectin_lyase_fold/virulence"/>
</dbReference>
<protein>
    <recommendedName>
        <fullName evidence="1">Periplasmic copper-binding protein NosD beta helix domain-containing protein</fullName>
    </recommendedName>
</protein>
<reference evidence="2" key="1">
    <citation type="journal article" date="2014" name="Front. Microbiol.">
        <title>High frequency of phylogenetically diverse reductive dehalogenase-homologous genes in deep subseafloor sedimentary metagenomes.</title>
        <authorList>
            <person name="Kawai M."/>
            <person name="Futagami T."/>
            <person name="Toyoda A."/>
            <person name="Takaki Y."/>
            <person name="Nishi S."/>
            <person name="Hori S."/>
            <person name="Arai W."/>
            <person name="Tsubouchi T."/>
            <person name="Morono Y."/>
            <person name="Uchiyama I."/>
            <person name="Ito T."/>
            <person name="Fujiyama A."/>
            <person name="Inagaki F."/>
            <person name="Takami H."/>
        </authorList>
    </citation>
    <scope>NUCLEOTIDE SEQUENCE</scope>
    <source>
        <strain evidence="2">Expedition CK06-06</strain>
    </source>
</reference>
<evidence type="ECO:0000259" key="1">
    <source>
        <dbReference type="Pfam" id="PF05048"/>
    </source>
</evidence>
<sequence length="198" mass="22852">VIRGPLVFIIDSNNVNIQSFTIIAEIIFENSSNCTFYNNNVQTEGPAKSVLIYYSSEINILKNHITSHWLSIEVSHSRNCIIENNYIVGNELEWSQIGIGISHSTNITIIHNHISRWLHGIVMRIPGTVDVIQNNFIGNIRHARFESRNFFSIFWDGNYWGRPRLLPCPILGWLFILPIVYFDWHPAQEPYDIGVSLE</sequence>
<dbReference type="Pfam" id="PF05048">
    <property type="entry name" value="NosD"/>
    <property type="match status" value="1"/>
</dbReference>
<comment type="caution">
    <text evidence="2">The sequence shown here is derived from an EMBL/GenBank/DDBJ whole genome shotgun (WGS) entry which is preliminary data.</text>
</comment>
<organism evidence="2">
    <name type="scientific">marine sediment metagenome</name>
    <dbReference type="NCBI Taxonomy" id="412755"/>
    <lineage>
        <taxon>unclassified sequences</taxon>
        <taxon>metagenomes</taxon>
        <taxon>ecological metagenomes</taxon>
    </lineage>
</organism>
<dbReference type="EMBL" id="BARU01025441">
    <property type="protein sequence ID" value="GAH66469.1"/>
    <property type="molecule type" value="Genomic_DNA"/>
</dbReference>
<accession>X1IK52</accession>
<proteinExistence type="predicted"/>
<dbReference type="InterPro" id="IPR007742">
    <property type="entry name" value="NosD_dom"/>
</dbReference>
<dbReference type="InterPro" id="IPR022441">
    <property type="entry name" value="Para_beta_helix_rpt-2"/>
</dbReference>
<evidence type="ECO:0000313" key="2">
    <source>
        <dbReference type="EMBL" id="GAH66469.1"/>
    </source>
</evidence>
<dbReference type="Gene3D" id="2.160.20.10">
    <property type="entry name" value="Single-stranded right-handed beta-helix, Pectin lyase-like"/>
    <property type="match status" value="1"/>
</dbReference>
<dbReference type="NCBIfam" id="TIGR03804">
    <property type="entry name" value="para_beta_helix"/>
    <property type="match status" value="1"/>
</dbReference>
<dbReference type="AlphaFoldDB" id="X1IK52"/>
<gene>
    <name evidence="2" type="ORF">S03H2_40989</name>
</gene>
<feature type="domain" description="Periplasmic copper-binding protein NosD beta helix" evidence="1">
    <location>
        <begin position="8"/>
        <end position="163"/>
    </location>
</feature>
<dbReference type="SUPFAM" id="SSF51126">
    <property type="entry name" value="Pectin lyase-like"/>
    <property type="match status" value="1"/>
</dbReference>